<dbReference type="HOGENOM" id="CLU_3347897_0_0_0"/>
<accession>Q7UEH1</accession>
<dbReference type="Proteomes" id="UP000001025">
    <property type="component" value="Chromosome"/>
</dbReference>
<keyword evidence="2" id="KW-1185">Reference proteome</keyword>
<evidence type="ECO:0000313" key="1">
    <source>
        <dbReference type="EMBL" id="CAD79065.1"/>
    </source>
</evidence>
<organism evidence="1 2">
    <name type="scientific">Rhodopirellula baltica (strain DSM 10527 / NCIMB 13988 / SH1)</name>
    <dbReference type="NCBI Taxonomy" id="243090"/>
    <lineage>
        <taxon>Bacteria</taxon>
        <taxon>Pseudomonadati</taxon>
        <taxon>Planctomycetota</taxon>
        <taxon>Planctomycetia</taxon>
        <taxon>Pirellulales</taxon>
        <taxon>Pirellulaceae</taxon>
        <taxon>Rhodopirellula</taxon>
    </lineage>
</organism>
<dbReference type="InParanoid" id="Q7UEH1"/>
<sequence>MTLKSCDYNFWQKVCSQLRAYPETVFDIEKQVSPFGI</sequence>
<dbReference type="KEGG" id="rba:RB11336"/>
<dbReference type="EnsemblBacteria" id="CAD79065">
    <property type="protein sequence ID" value="CAD79065"/>
    <property type="gene ID" value="RB11336"/>
</dbReference>
<dbReference type="AlphaFoldDB" id="Q7UEH1"/>
<dbReference type="EMBL" id="BX294153">
    <property type="protein sequence ID" value="CAD79065.1"/>
    <property type="molecule type" value="Genomic_DNA"/>
</dbReference>
<protein>
    <submittedName>
        <fullName evidence="1">Uncharacterized protein</fullName>
    </submittedName>
</protein>
<reference evidence="1 2" key="1">
    <citation type="journal article" date="2003" name="Proc. Natl. Acad. Sci. U.S.A.">
        <title>Complete genome sequence of the marine planctomycete Pirellula sp. strain 1.</title>
        <authorList>
            <person name="Gloeckner F.O."/>
            <person name="Kube M."/>
            <person name="Bauer M."/>
            <person name="Teeling H."/>
            <person name="Lombardot T."/>
            <person name="Ludwig W."/>
            <person name="Gade D."/>
            <person name="Beck A."/>
            <person name="Borzym K."/>
            <person name="Heitmann K."/>
            <person name="Rabus R."/>
            <person name="Schlesner H."/>
            <person name="Amann R."/>
            <person name="Reinhardt R."/>
        </authorList>
    </citation>
    <scope>NUCLEOTIDE SEQUENCE [LARGE SCALE GENOMIC DNA]</scope>
    <source>
        <strain evidence="2">DSM 10527 / NCIMB 13988 / SH1</strain>
    </source>
</reference>
<proteinExistence type="predicted"/>
<gene>
    <name evidence="1" type="ordered locus">RB11336</name>
</gene>
<evidence type="ECO:0000313" key="2">
    <source>
        <dbReference type="Proteomes" id="UP000001025"/>
    </source>
</evidence>
<name>Q7UEH1_RHOBA</name>